<dbReference type="OrthoDB" id="5420777at2759"/>
<feature type="compositionally biased region" description="Polar residues" evidence="1">
    <location>
        <begin position="83"/>
        <end position="92"/>
    </location>
</feature>
<dbReference type="Proteomes" id="UP000224854">
    <property type="component" value="Unassembled WGS sequence"/>
</dbReference>
<evidence type="ECO:0000313" key="4">
    <source>
        <dbReference type="Proteomes" id="UP000224854"/>
    </source>
</evidence>
<feature type="compositionally biased region" description="Basic and acidic residues" evidence="1">
    <location>
        <begin position="322"/>
        <end position="333"/>
    </location>
</feature>
<protein>
    <submittedName>
        <fullName evidence="3">Uncharacterized protein</fullName>
    </submittedName>
</protein>
<gene>
    <name evidence="3" type="ORF">CDD82_5091</name>
</gene>
<evidence type="ECO:0000256" key="2">
    <source>
        <dbReference type="SAM" id="SignalP"/>
    </source>
</evidence>
<dbReference type="AlphaFoldDB" id="A0A2C5YZD1"/>
<comment type="caution">
    <text evidence="3">The sequence shown here is derived from an EMBL/GenBank/DDBJ whole genome shotgun (WGS) entry which is preliminary data.</text>
</comment>
<feature type="chain" id="PRO_5012677096" evidence="2">
    <location>
        <begin position="18"/>
        <end position="790"/>
    </location>
</feature>
<dbReference type="EMBL" id="NJEU01000452">
    <property type="protein sequence ID" value="PHH74127.1"/>
    <property type="molecule type" value="Genomic_DNA"/>
</dbReference>
<evidence type="ECO:0000313" key="3">
    <source>
        <dbReference type="EMBL" id="PHH74127.1"/>
    </source>
</evidence>
<feature type="region of interest" description="Disordered" evidence="1">
    <location>
        <begin position="278"/>
        <end position="441"/>
    </location>
</feature>
<name>A0A2C5YZD1_9HYPO</name>
<reference evidence="3 4" key="1">
    <citation type="submission" date="2017-06" db="EMBL/GenBank/DDBJ databases">
        <title>Ant-infecting Ophiocordyceps genomes reveal a high diversity of potential behavioral manipulation genes and a possible major role for enterotoxins.</title>
        <authorList>
            <person name="De Bekker C."/>
            <person name="Evans H.C."/>
            <person name="Brachmann A."/>
            <person name="Hughes D.P."/>
        </authorList>
    </citation>
    <scope>NUCLEOTIDE SEQUENCE [LARGE SCALE GENOMIC DNA]</scope>
    <source>
        <strain evidence="3 4">1348a</strain>
    </source>
</reference>
<accession>A0A2C5YZD1</accession>
<feature type="region of interest" description="Disordered" evidence="1">
    <location>
        <begin position="739"/>
        <end position="763"/>
    </location>
</feature>
<feature type="compositionally biased region" description="Gly residues" evidence="1">
    <location>
        <begin position="744"/>
        <end position="758"/>
    </location>
</feature>
<organism evidence="3 4">
    <name type="scientific">Ophiocordyceps australis</name>
    <dbReference type="NCBI Taxonomy" id="1399860"/>
    <lineage>
        <taxon>Eukaryota</taxon>
        <taxon>Fungi</taxon>
        <taxon>Dikarya</taxon>
        <taxon>Ascomycota</taxon>
        <taxon>Pezizomycotina</taxon>
        <taxon>Sordariomycetes</taxon>
        <taxon>Hypocreomycetidae</taxon>
        <taxon>Hypocreales</taxon>
        <taxon>Ophiocordycipitaceae</taxon>
        <taxon>Ophiocordyceps</taxon>
    </lineage>
</organism>
<evidence type="ECO:0000256" key="1">
    <source>
        <dbReference type="SAM" id="MobiDB-lite"/>
    </source>
</evidence>
<feature type="region of interest" description="Disordered" evidence="1">
    <location>
        <begin position="83"/>
        <end position="111"/>
    </location>
</feature>
<feature type="signal peptide" evidence="2">
    <location>
        <begin position="1"/>
        <end position="17"/>
    </location>
</feature>
<keyword evidence="4" id="KW-1185">Reference proteome</keyword>
<sequence>MRFSALCLASALELCAASTFVARHPAASRSLYPVANTSRPLDSSTSFTSSPTLDAAALLLPSSAATNGSTSALSWVPATSTPSTSFNQTANAQRHVAPTPASSSPSSSSDFATRANLTLTTPPQPLITPAPSQGLFLTVTVDCANSWNRTECRFAPSGNMTRIFRPMPPKTINADECTTMSDPERAATSISVVYTSTVTVWGNRSAYTPPYEPMILPNYCPTESFEPIDWNALLASDFYSKVMIHESYDHAMDRFTIPQPRMAFTFITTAKNPSVVYSEEPAPEYSPSWNSPGDKDGGAHKPALQEGENARAPPANKGNHKPMADSKHVDGSRPVDNGEPSSSNAKPGNNAKPVAKPKPVGNSNPVDNSKPVDRPSPVGNSKPVDRSRPVDSSKLIDNSKPADKPKAAPPDAAGQPLNQGKQDVGLVGPPGSHLNGGFGAAPDTDRHGVVAPPRPSFTIAARASQVAINGQTISDLGFGQTSVVNVQGSAFTIFPSSVVGQGSTLRKPAPGPTGVWISTPTAALVGGLPVTVRGRKAVIAGSTMDIPETATSTVIQGQPVALGPGSLVVGHESLAFQAVFPWRETHVMVKDAQLITASGRSVVVVHSTTYTYGLGIPATALVVGSDTVSIGPSGVSVHGRRLGGQTAGVGAMDFEAIGGNAITEIGPSLAVIDHTTLTVGPGSPQTTRVIAGSTYTLGPGGITASGWTLAYPFGQEIVTTFYPARSRQAALAVETAPAMDLGTPDGGQQGGASGGHGRAQGKKGSIKKGAAASLKAPVAFCIAMGVVCLF</sequence>
<keyword evidence="2" id="KW-0732">Signal</keyword>
<proteinExistence type="predicted"/>